<organism evidence="2 3">
    <name type="scientific">Plasmodium ovale wallikeri</name>
    <dbReference type="NCBI Taxonomy" id="864142"/>
    <lineage>
        <taxon>Eukaryota</taxon>
        <taxon>Sar</taxon>
        <taxon>Alveolata</taxon>
        <taxon>Apicomplexa</taxon>
        <taxon>Aconoidasida</taxon>
        <taxon>Haemosporida</taxon>
        <taxon>Plasmodiidae</taxon>
        <taxon>Plasmodium</taxon>
        <taxon>Plasmodium (Plasmodium)</taxon>
    </lineage>
</organism>
<proteinExistence type="predicted"/>
<evidence type="ECO:0000313" key="4">
    <source>
        <dbReference type="Proteomes" id="UP000078555"/>
    </source>
</evidence>
<dbReference type="EMBL" id="FLRE01000110">
    <property type="protein sequence ID" value="SBT35938.1"/>
    <property type="molecule type" value="Genomic_DNA"/>
</dbReference>
<dbReference type="AlphaFoldDB" id="A0A1A8YWV2"/>
<keyword evidence="4" id="KW-1185">Reference proteome</keyword>
<dbReference type="EMBL" id="FLRD01000083">
    <property type="protein sequence ID" value="SBT35439.1"/>
    <property type="molecule type" value="Genomic_DNA"/>
</dbReference>
<dbReference type="Proteomes" id="UP000078555">
    <property type="component" value="Unassembled WGS sequence"/>
</dbReference>
<gene>
    <name evidence="1" type="ORF">POVWA1_027360</name>
    <name evidence="2" type="ORF">POVWA2_027530</name>
</gene>
<accession>A0A1A8YWV2</accession>
<reference evidence="2" key="2">
    <citation type="submission" date="2016-05" db="EMBL/GenBank/DDBJ databases">
        <authorList>
            <person name="Lavstsen T."/>
            <person name="Jespersen J.S."/>
        </authorList>
    </citation>
    <scope>NUCLEOTIDE SEQUENCE [LARGE SCALE GENOMIC DNA]</scope>
</reference>
<evidence type="ECO:0000313" key="3">
    <source>
        <dbReference type="Proteomes" id="UP000078550"/>
    </source>
</evidence>
<dbReference type="Proteomes" id="UP000078550">
    <property type="component" value="Unassembled WGS sequence"/>
</dbReference>
<sequence>MSSNLKNCINWYFHRKNNWTFYINLRDVTDLKELDELLREEENCNYSNGYEHKKAITTQGSNSTNVANSANDANGVKGQGEKILLGEIIKAYIFCKSAKIKETCNLCLMSWISTRQCWFDCDQLLLNKYFKGLLEPLIFICKVLKEKVAYHFYQIPKRLYIVFINKFQKYLRIYKDKEVILNLISSASELFHSKMRYSQY</sequence>
<protein>
    <submittedName>
        <fullName evidence="2">Uncharacterized protein</fullName>
    </submittedName>
</protein>
<evidence type="ECO:0000313" key="2">
    <source>
        <dbReference type="EMBL" id="SBT35938.1"/>
    </source>
</evidence>
<evidence type="ECO:0000313" key="1">
    <source>
        <dbReference type="EMBL" id="SBT35439.1"/>
    </source>
</evidence>
<name>A0A1A8YWV2_PLAOA</name>
<reference evidence="3 4" key="1">
    <citation type="submission" date="2016-05" db="EMBL/GenBank/DDBJ databases">
        <authorList>
            <person name="Naeem Raeece"/>
        </authorList>
    </citation>
    <scope>NUCLEOTIDE SEQUENCE [LARGE SCALE GENOMIC DNA]</scope>
</reference>